<keyword evidence="3" id="KW-0255">Endonuclease</keyword>
<sequence length="578" mass="60947">MRPIRPFVPPLLAALLAGCLSSPPPAAPAALAIGAVQGAGPRSPLTGREVRVAGVITADFSPGLGLLALQDDGDGDDATSDALFLAGAPAGLKPGDALSVRGVVVELDSGRETTVTALRVIEARALPPRPLPAARPLAAAPASPAGWESLEAMRVGVPVALTLTGTRNAARFGEWQASTDGRLWTPTEIARPGPAAAALGRRNHARTLWLDDGHARARAGTAMSREIPRTGSVLSGVEGIVDQRFGRYRLQLAAMPRVAAAARPAPPARAGDLRIVAFNLQNLFNGDGKGGGFPTARGAATQADYLRQRARHVAVLAALDADIVALMELENDGQDALSSESQLLAALNLAHGGDWKAVPVPANASTDAIRVGIVYRASKVRLLGAADTLDDDTFATRNRPPLAARFRAGAGPAFAVIANHLKSKGCRDAKGADADQRDGQSCWSATRLDAVQKLDRWYRQRFATMPALMLGDFNAYAMEDPPRWLRDAGWRDAFADTDTDKPYSYVYDGQAGRLDHAFLNAAMAARLAAATEWHINADEPDLAPAADAPAAPWRSADHDPLAIDLRLGARRKTHPRGD</sequence>
<dbReference type="SUPFAM" id="SSF56219">
    <property type="entry name" value="DNase I-like"/>
    <property type="match status" value="1"/>
</dbReference>
<dbReference type="InterPro" id="IPR005135">
    <property type="entry name" value="Endo/exonuclease/phosphatase"/>
</dbReference>
<reference evidence="3 4" key="1">
    <citation type="submission" date="2018-10" db="EMBL/GenBank/DDBJ databases">
        <title>Proposal of Lysobacter pythonis sp. nov. isolated from royal pythons (Python regius).</title>
        <authorList>
            <person name="Hans-Juergen B."/>
            <person name="Huptas C."/>
            <person name="Sandra B."/>
            <person name="Igor L."/>
            <person name="Joachim S."/>
            <person name="Siegfried S."/>
            <person name="Mareike W."/>
            <person name="Peter K."/>
        </authorList>
    </citation>
    <scope>NUCLEOTIDE SEQUENCE [LARGE SCALE GENOMIC DNA]</scope>
    <source>
        <strain evidence="3 4">4284/11</strain>
    </source>
</reference>
<feature type="domain" description="Endonuclease/exonuclease/phosphatase" evidence="2">
    <location>
        <begin position="282"/>
        <end position="526"/>
    </location>
</feature>
<keyword evidence="1" id="KW-0732">Signal</keyword>
<dbReference type="RefSeq" id="WP_122100838.1">
    <property type="nucleotide sequence ID" value="NZ_RFLY01000004.1"/>
</dbReference>
<evidence type="ECO:0000313" key="3">
    <source>
        <dbReference type="EMBL" id="RMH93795.1"/>
    </source>
</evidence>
<dbReference type="PANTHER" id="PTHR42834">
    <property type="entry name" value="ENDONUCLEASE/EXONUCLEASE/PHOSPHATASE FAMILY PROTEIN (AFU_ORTHOLOGUE AFUA_3G09210)"/>
    <property type="match status" value="1"/>
</dbReference>
<dbReference type="Proteomes" id="UP000275012">
    <property type="component" value="Unassembled WGS sequence"/>
</dbReference>
<dbReference type="GO" id="GO:0004519">
    <property type="term" value="F:endonuclease activity"/>
    <property type="evidence" value="ECO:0007669"/>
    <property type="project" value="UniProtKB-KW"/>
</dbReference>
<keyword evidence="4" id="KW-1185">Reference proteome</keyword>
<gene>
    <name evidence="3" type="ORF">EBB59_03885</name>
</gene>
<dbReference type="PANTHER" id="PTHR42834:SF1">
    <property type="entry name" value="ENDONUCLEASE_EXONUCLEASE_PHOSPHATASE FAMILY PROTEIN (AFU_ORTHOLOGUE AFUA_3G09210)"/>
    <property type="match status" value="1"/>
</dbReference>
<evidence type="ECO:0000256" key="1">
    <source>
        <dbReference type="SAM" id="SignalP"/>
    </source>
</evidence>
<evidence type="ECO:0000313" key="4">
    <source>
        <dbReference type="Proteomes" id="UP000275012"/>
    </source>
</evidence>
<organism evidence="3 4">
    <name type="scientific">Solilutibacter pythonis</name>
    <dbReference type="NCBI Taxonomy" id="2483112"/>
    <lineage>
        <taxon>Bacteria</taxon>
        <taxon>Pseudomonadati</taxon>
        <taxon>Pseudomonadota</taxon>
        <taxon>Gammaproteobacteria</taxon>
        <taxon>Lysobacterales</taxon>
        <taxon>Lysobacteraceae</taxon>
        <taxon>Solilutibacter</taxon>
    </lineage>
</organism>
<dbReference type="AlphaFoldDB" id="A0A3M2I073"/>
<dbReference type="CDD" id="cd10283">
    <property type="entry name" value="MnuA_DNase1-like"/>
    <property type="match status" value="1"/>
</dbReference>
<dbReference type="Gene3D" id="3.60.10.10">
    <property type="entry name" value="Endonuclease/exonuclease/phosphatase"/>
    <property type="match status" value="1"/>
</dbReference>
<dbReference type="CDD" id="cd04486">
    <property type="entry name" value="YhcR_OBF_like"/>
    <property type="match status" value="1"/>
</dbReference>
<feature type="signal peptide" evidence="1">
    <location>
        <begin position="1"/>
        <end position="26"/>
    </location>
</feature>
<keyword evidence="3" id="KW-0378">Hydrolase</keyword>
<dbReference type="EMBL" id="RFLY01000004">
    <property type="protein sequence ID" value="RMH93795.1"/>
    <property type="molecule type" value="Genomic_DNA"/>
</dbReference>
<proteinExistence type="predicted"/>
<dbReference type="InterPro" id="IPR036691">
    <property type="entry name" value="Endo/exonu/phosph_ase_sf"/>
</dbReference>
<accession>A0A3M2I073</accession>
<feature type="chain" id="PRO_5018315879" evidence="1">
    <location>
        <begin position="27"/>
        <end position="578"/>
    </location>
</feature>
<dbReference type="Pfam" id="PF03372">
    <property type="entry name" value="Exo_endo_phos"/>
    <property type="match status" value="1"/>
</dbReference>
<dbReference type="NCBIfam" id="NF033681">
    <property type="entry name" value="ExeM_NucH_DNase"/>
    <property type="match status" value="1"/>
</dbReference>
<dbReference type="PROSITE" id="PS51257">
    <property type="entry name" value="PROKAR_LIPOPROTEIN"/>
    <property type="match status" value="1"/>
</dbReference>
<keyword evidence="3" id="KW-0540">Nuclease</keyword>
<evidence type="ECO:0000259" key="2">
    <source>
        <dbReference type="Pfam" id="PF03372"/>
    </source>
</evidence>
<protein>
    <submittedName>
        <fullName evidence="3">ExeM/NucH family extracellular endonuclease</fullName>
    </submittedName>
</protein>
<comment type="caution">
    <text evidence="3">The sequence shown here is derived from an EMBL/GenBank/DDBJ whole genome shotgun (WGS) entry which is preliminary data.</text>
</comment>
<dbReference type="OrthoDB" id="9800417at2"/>
<name>A0A3M2I073_9GAMM</name>
<dbReference type="InterPro" id="IPR047971">
    <property type="entry name" value="ExeM-like"/>
</dbReference>